<dbReference type="Gene3D" id="3.30.70.100">
    <property type="match status" value="1"/>
</dbReference>
<name>A0AA50HQ66_9GAMM</name>
<dbReference type="PANTHER" id="PTHR40260">
    <property type="entry name" value="BLR8190 PROTEIN"/>
    <property type="match status" value="1"/>
</dbReference>
<dbReference type="NCBIfam" id="TIGR02118">
    <property type="entry name" value="EthD family reductase"/>
    <property type="match status" value="1"/>
</dbReference>
<accession>A0AA50HQ66</accession>
<evidence type="ECO:0000313" key="2">
    <source>
        <dbReference type="Proteomes" id="UP001228139"/>
    </source>
</evidence>
<dbReference type="EMBL" id="CP132354">
    <property type="protein sequence ID" value="WLS81067.1"/>
    <property type="molecule type" value="Genomic_DNA"/>
</dbReference>
<dbReference type="PANTHER" id="PTHR40260:SF2">
    <property type="entry name" value="BLR8190 PROTEIN"/>
    <property type="match status" value="1"/>
</dbReference>
<proteinExistence type="predicted"/>
<dbReference type="KEGG" id="epi:Q3V30_21550"/>
<evidence type="ECO:0000313" key="1">
    <source>
        <dbReference type="EMBL" id="WLS81067.1"/>
    </source>
</evidence>
<dbReference type="Proteomes" id="UP001228139">
    <property type="component" value="Plasmid unnamed1"/>
</dbReference>
<dbReference type="InterPro" id="IPR011008">
    <property type="entry name" value="Dimeric_a/b-barrel"/>
</dbReference>
<dbReference type="RefSeq" id="WP_306213313.1">
    <property type="nucleotide sequence ID" value="NZ_CP132354.1"/>
</dbReference>
<dbReference type="InterPro" id="IPR009799">
    <property type="entry name" value="EthD_dom"/>
</dbReference>
<dbReference type="SUPFAM" id="SSF54909">
    <property type="entry name" value="Dimeric alpha+beta barrel"/>
    <property type="match status" value="1"/>
</dbReference>
<dbReference type="AlphaFoldDB" id="A0AA50HQ66"/>
<reference evidence="1 2" key="1">
    <citation type="submission" date="2023-07" db="EMBL/GenBank/DDBJ databases">
        <title>Pathogenic bacteria of pear tree diseases.</title>
        <authorList>
            <person name="Zhang Z."/>
            <person name="He L."/>
            <person name="Huang R."/>
        </authorList>
    </citation>
    <scope>NUCLEOTIDE SEQUENCE [LARGE SCALE GENOMIC DNA]</scope>
    <source>
        <strain evidence="1 2">DE2</strain>
        <plasmid evidence="1 2">unnamed1</plasmid>
    </source>
</reference>
<dbReference type="GO" id="GO:0016491">
    <property type="term" value="F:oxidoreductase activity"/>
    <property type="evidence" value="ECO:0007669"/>
    <property type="project" value="InterPro"/>
</dbReference>
<protein>
    <submittedName>
        <fullName evidence="1">EthD family reductase</fullName>
    </submittedName>
</protein>
<organism evidence="1 2">
    <name type="scientific">Erwinia pyri</name>
    <dbReference type="NCBI Taxonomy" id="3062598"/>
    <lineage>
        <taxon>Bacteria</taxon>
        <taxon>Pseudomonadati</taxon>
        <taxon>Pseudomonadota</taxon>
        <taxon>Gammaproteobacteria</taxon>
        <taxon>Enterobacterales</taxon>
        <taxon>Erwiniaceae</taxon>
        <taxon>Erwinia</taxon>
    </lineage>
</organism>
<keyword evidence="2" id="KW-1185">Reference proteome</keyword>
<sequence length="103" mass="11676">MNHLPVTLYVTYHGDPQSRFDRDYYVSEHLPLVMKAWHQHGLLSAIAFFPAVRQAGTLAICECRFRDEKAMELALSSPEMPEVMADVALFTDITPARARAIDL</sequence>
<geneLocation type="plasmid" evidence="1 2">
    <name>unnamed1</name>
</geneLocation>
<gene>
    <name evidence="1" type="ORF">Q3V30_21550</name>
</gene>
<keyword evidence="1" id="KW-0614">Plasmid</keyword>